<dbReference type="GO" id="GO:0016020">
    <property type="term" value="C:membrane"/>
    <property type="evidence" value="ECO:0007669"/>
    <property type="project" value="UniProtKB-SubCell"/>
</dbReference>
<evidence type="ECO:0000259" key="6">
    <source>
        <dbReference type="PROSITE" id="PS50262"/>
    </source>
</evidence>
<comment type="subcellular location">
    <subcellularLocation>
        <location evidence="1">Membrane</location>
    </subcellularLocation>
</comment>
<feature type="transmembrane region" description="Helical" evidence="5">
    <location>
        <begin position="314"/>
        <end position="333"/>
    </location>
</feature>
<dbReference type="OrthoDB" id="10011262at2759"/>
<dbReference type="EMBL" id="CAJHNH020005469">
    <property type="protein sequence ID" value="CAG5132564.1"/>
    <property type="molecule type" value="Genomic_DNA"/>
</dbReference>
<gene>
    <name evidence="7" type="ORF">CUNI_LOCUS18122</name>
</gene>
<dbReference type="PANTHER" id="PTHR46641">
    <property type="entry name" value="FMRFAMIDE RECEPTOR-RELATED"/>
    <property type="match status" value="1"/>
</dbReference>
<feature type="transmembrane region" description="Helical" evidence="5">
    <location>
        <begin position="51"/>
        <end position="76"/>
    </location>
</feature>
<evidence type="ECO:0000256" key="5">
    <source>
        <dbReference type="SAM" id="Phobius"/>
    </source>
</evidence>
<feature type="transmembrane region" description="Helical" evidence="5">
    <location>
        <begin position="122"/>
        <end position="148"/>
    </location>
</feature>
<feature type="domain" description="G-protein coupled receptors family 1 profile" evidence="6">
    <location>
        <begin position="68"/>
        <end position="330"/>
    </location>
</feature>
<name>A0A8S3ZT95_9EUPU</name>
<dbReference type="Proteomes" id="UP000678393">
    <property type="component" value="Unassembled WGS sequence"/>
</dbReference>
<dbReference type="Gene3D" id="1.20.1070.10">
    <property type="entry name" value="Rhodopsin 7-helix transmembrane proteins"/>
    <property type="match status" value="1"/>
</dbReference>
<accession>A0A8S3ZT95</accession>
<dbReference type="InterPro" id="IPR052954">
    <property type="entry name" value="GPCR-Ligand_Int"/>
</dbReference>
<protein>
    <recommendedName>
        <fullName evidence="6">G-protein coupled receptors family 1 profile domain-containing protein</fullName>
    </recommendedName>
</protein>
<proteinExistence type="predicted"/>
<dbReference type="PRINTS" id="PR00237">
    <property type="entry name" value="GPCRRHODOPSN"/>
</dbReference>
<dbReference type="Pfam" id="PF00001">
    <property type="entry name" value="7tm_1"/>
    <property type="match status" value="1"/>
</dbReference>
<dbReference type="PROSITE" id="PS50262">
    <property type="entry name" value="G_PROTEIN_RECEP_F1_2"/>
    <property type="match status" value="1"/>
</dbReference>
<feature type="transmembrane region" description="Helical" evidence="5">
    <location>
        <begin position="270"/>
        <end position="294"/>
    </location>
</feature>
<feature type="transmembrane region" description="Helical" evidence="5">
    <location>
        <begin position="88"/>
        <end position="110"/>
    </location>
</feature>
<keyword evidence="8" id="KW-1185">Reference proteome</keyword>
<feature type="transmembrane region" description="Helical" evidence="5">
    <location>
        <begin position="160"/>
        <end position="183"/>
    </location>
</feature>
<reference evidence="7" key="1">
    <citation type="submission" date="2021-04" db="EMBL/GenBank/DDBJ databases">
        <authorList>
            <consortium name="Molecular Ecology Group"/>
        </authorList>
    </citation>
    <scope>NUCLEOTIDE SEQUENCE</scope>
</reference>
<dbReference type="SUPFAM" id="SSF81321">
    <property type="entry name" value="Family A G protein-coupled receptor-like"/>
    <property type="match status" value="1"/>
</dbReference>
<keyword evidence="4 5" id="KW-0472">Membrane</keyword>
<keyword evidence="3 5" id="KW-1133">Transmembrane helix</keyword>
<evidence type="ECO:0000256" key="3">
    <source>
        <dbReference type="ARBA" id="ARBA00022989"/>
    </source>
</evidence>
<evidence type="ECO:0000256" key="4">
    <source>
        <dbReference type="ARBA" id="ARBA00023136"/>
    </source>
</evidence>
<dbReference type="CDD" id="cd14978">
    <property type="entry name" value="7tmA_FMRFamide_R-like"/>
    <property type="match status" value="1"/>
</dbReference>
<dbReference type="PANTHER" id="PTHR46641:SF22">
    <property type="entry name" value="PROCTOLIN RECEPTOR, ISOFORM A"/>
    <property type="match status" value="1"/>
</dbReference>
<feature type="transmembrane region" description="Helical" evidence="5">
    <location>
        <begin position="225"/>
        <end position="250"/>
    </location>
</feature>
<organism evidence="7 8">
    <name type="scientific">Candidula unifasciata</name>
    <dbReference type="NCBI Taxonomy" id="100452"/>
    <lineage>
        <taxon>Eukaryota</taxon>
        <taxon>Metazoa</taxon>
        <taxon>Spiralia</taxon>
        <taxon>Lophotrochozoa</taxon>
        <taxon>Mollusca</taxon>
        <taxon>Gastropoda</taxon>
        <taxon>Heterobranchia</taxon>
        <taxon>Euthyneura</taxon>
        <taxon>Panpulmonata</taxon>
        <taxon>Eupulmonata</taxon>
        <taxon>Stylommatophora</taxon>
        <taxon>Helicina</taxon>
        <taxon>Helicoidea</taxon>
        <taxon>Geomitridae</taxon>
        <taxon>Candidula</taxon>
    </lineage>
</organism>
<evidence type="ECO:0000256" key="2">
    <source>
        <dbReference type="ARBA" id="ARBA00022692"/>
    </source>
</evidence>
<dbReference type="InterPro" id="IPR000276">
    <property type="entry name" value="GPCR_Rhodpsn"/>
</dbReference>
<keyword evidence="2 5" id="KW-0812">Transmembrane</keyword>
<dbReference type="GO" id="GO:0004930">
    <property type="term" value="F:G protein-coupled receptor activity"/>
    <property type="evidence" value="ECO:0007669"/>
    <property type="project" value="InterPro"/>
</dbReference>
<dbReference type="InterPro" id="IPR017452">
    <property type="entry name" value="GPCR_Rhodpsn_7TM"/>
</dbReference>
<dbReference type="AlphaFoldDB" id="A0A8S3ZT95"/>
<sequence>MFATADLFVTVNLNETVLSDTTNVSQYNIGFNNTTAVISNSTKLDLSELNFYLNGLTTVIVITLGVIGNTMAMLVLTRRTMRTSTNIFLTALAIWDTVVLLICLLLISLIELVKSFKDLAFAYIVVYAYPIGLAAQTATVWLTVSFTVERYIAVCHPLRAASMCTIFRARLVVLTISGISILYNVPRWFEYDIASCAEANNPQCLYPDKTWLANDSIYHKIYFGWLYFLVMCFIPLCSLAILNAFLIVAVRRSKQQRKDMNVQQSRENNVTIMLVSVVMVFIICQVPALIYNMAYSIDMLKISNASGWVVLSNIRNFLVTLNSAVNFILYCALGQKFRRTFMRTFCPCLIRRLPSRFQSFSFNNQHRESKHTLNGNMYGKVNYKQCRTDMFQPDHNSGLDMKVLKAKHSPVESSDSNASGEAGEVYHCNMSQRSHMKLLISRYKR</sequence>
<evidence type="ECO:0000313" key="7">
    <source>
        <dbReference type="EMBL" id="CAG5132564.1"/>
    </source>
</evidence>
<comment type="caution">
    <text evidence="7">The sequence shown here is derived from an EMBL/GenBank/DDBJ whole genome shotgun (WGS) entry which is preliminary data.</text>
</comment>
<evidence type="ECO:0000256" key="1">
    <source>
        <dbReference type="ARBA" id="ARBA00004370"/>
    </source>
</evidence>
<evidence type="ECO:0000313" key="8">
    <source>
        <dbReference type="Proteomes" id="UP000678393"/>
    </source>
</evidence>